<dbReference type="AlphaFoldDB" id="A0A226ET81"/>
<accession>A0A226ET81</accession>
<keyword evidence="3" id="KW-0012">Acyltransferase</keyword>
<feature type="domain" description="O-acyltransferase WSD1 C-terminal" evidence="2">
    <location>
        <begin position="425"/>
        <end position="549"/>
    </location>
</feature>
<feature type="transmembrane region" description="Helical" evidence="1">
    <location>
        <begin position="38"/>
        <end position="65"/>
    </location>
</feature>
<dbReference type="EMBL" id="LNIX01000002">
    <property type="protein sequence ID" value="OXA60822.1"/>
    <property type="molecule type" value="Genomic_DNA"/>
</dbReference>
<evidence type="ECO:0000256" key="1">
    <source>
        <dbReference type="SAM" id="Phobius"/>
    </source>
</evidence>
<keyword evidence="3" id="KW-0808">Transferase</keyword>
<gene>
    <name evidence="3" type="ORF">Fcan01_05549</name>
</gene>
<comment type="caution">
    <text evidence="3">The sequence shown here is derived from an EMBL/GenBank/DDBJ whole genome shotgun (WGS) entry which is preliminary data.</text>
</comment>
<evidence type="ECO:0000259" key="2">
    <source>
        <dbReference type="Pfam" id="PF06974"/>
    </source>
</evidence>
<dbReference type="UniPathway" id="UPA00282"/>
<dbReference type="Pfam" id="PF06974">
    <property type="entry name" value="WS_DGAT_C"/>
    <property type="match status" value="1"/>
</dbReference>
<reference evidence="3 4" key="1">
    <citation type="submission" date="2015-12" db="EMBL/GenBank/DDBJ databases">
        <title>The genome of Folsomia candida.</title>
        <authorList>
            <person name="Faddeeva A."/>
            <person name="Derks M.F."/>
            <person name="Anvar Y."/>
            <person name="Smit S."/>
            <person name="Van Straalen N."/>
            <person name="Roelofs D."/>
        </authorList>
    </citation>
    <scope>NUCLEOTIDE SEQUENCE [LARGE SCALE GENOMIC DNA]</scope>
    <source>
        <strain evidence="3 4">VU population</strain>
        <tissue evidence="3">Whole body</tissue>
    </source>
</reference>
<dbReference type="InterPro" id="IPR009721">
    <property type="entry name" value="O-acyltransferase_WSD1_C"/>
</dbReference>
<dbReference type="PANTHER" id="PTHR31650:SF1">
    <property type="entry name" value="WAX ESTER SYNTHASE_DIACYLGLYCEROL ACYLTRANSFERASE 4-RELATED"/>
    <property type="match status" value="1"/>
</dbReference>
<evidence type="ECO:0000313" key="4">
    <source>
        <dbReference type="Proteomes" id="UP000198287"/>
    </source>
</evidence>
<dbReference type="InterPro" id="IPR045034">
    <property type="entry name" value="O-acyltransferase_WSD1-like"/>
</dbReference>
<keyword evidence="4" id="KW-1185">Reference proteome</keyword>
<name>A0A226ET81_FOLCA</name>
<protein>
    <submittedName>
        <fullName evidence="3">O-acyltransferase WSD</fullName>
    </submittedName>
</protein>
<dbReference type="PANTHER" id="PTHR31650">
    <property type="entry name" value="O-ACYLTRANSFERASE (WSD1-LIKE) FAMILY PROTEIN"/>
    <property type="match status" value="1"/>
</dbReference>
<organism evidence="3 4">
    <name type="scientific">Folsomia candida</name>
    <name type="common">Springtail</name>
    <dbReference type="NCBI Taxonomy" id="158441"/>
    <lineage>
        <taxon>Eukaryota</taxon>
        <taxon>Metazoa</taxon>
        <taxon>Ecdysozoa</taxon>
        <taxon>Arthropoda</taxon>
        <taxon>Hexapoda</taxon>
        <taxon>Collembola</taxon>
        <taxon>Entomobryomorpha</taxon>
        <taxon>Isotomoidea</taxon>
        <taxon>Isotomidae</taxon>
        <taxon>Proisotominae</taxon>
        <taxon>Folsomia</taxon>
    </lineage>
</organism>
<dbReference type="GO" id="GO:0008374">
    <property type="term" value="F:O-acyltransferase activity"/>
    <property type="evidence" value="ECO:0007669"/>
    <property type="project" value="InterPro"/>
</dbReference>
<dbReference type="OMA" id="DGYSIMK"/>
<proteinExistence type="predicted"/>
<keyword evidence="1" id="KW-0472">Membrane</keyword>
<dbReference type="GO" id="GO:0005886">
    <property type="term" value="C:plasma membrane"/>
    <property type="evidence" value="ECO:0007669"/>
    <property type="project" value="TreeGrafter"/>
</dbReference>
<evidence type="ECO:0000313" key="3">
    <source>
        <dbReference type="EMBL" id="OXA60822.1"/>
    </source>
</evidence>
<dbReference type="Proteomes" id="UP000198287">
    <property type="component" value="Unassembled WGS sequence"/>
</dbReference>
<dbReference type="GO" id="GO:0019432">
    <property type="term" value="P:triglyceride biosynthetic process"/>
    <property type="evidence" value="ECO:0007669"/>
    <property type="project" value="UniProtKB-UniPathway"/>
</dbReference>
<keyword evidence="1" id="KW-0812">Transmembrane</keyword>
<keyword evidence="1" id="KW-1133">Transmembrane helix</keyword>
<dbReference type="OrthoDB" id="619536at2759"/>
<sequence>MGKISTPSKTNHKSISEMRKIDKALLKLSKILSKLGKLVLIVLSFFGYVFILIPFFIVLMSPLYMYRFVVIFLAKVFRSDLVRIVCTRDGVVGLDDVTKKCQCVLNIMLTYRGEPDMEKIRNIIQTNVIDVIDKDGKSVYEKFTQYYEPWLGYSFWKNEDKFNIKNHIRLCEEAEIILAGNNNNNNNNNNNESEKKFITEEELLKIMGPISTRHFPQGISPWEILIVRNFIPSQGKIHSDFEPNIKIDGGDEKDKFAMIFRVHHALSDGYSIMKLFLTRVCNVDPNDVIQPFVPKMSMIDTVKMYLGIILLSPYYHLKQFVIDVDRNFWHVREKQLTKDWYTIRSEKVAMSDLRKLAKFQNVTTTAVLLAGFGSGIKTFLTETGQGGRIPSVMRALAPMPWKNHPMHGLVNHWTLGLVVLPVGAVNKFRVAEKSIQLLKRSPILFTNFGTVPLLMGPPSWLTDIWATNWMTTMILSNFPGPKFPMKSFGNNYVEDVTFWLPQMRGSSSAGVSFVSYNGGMRIAATLDKKIVPTQKQTELLSHCINQELRNLMDVALSGENVV</sequence>